<evidence type="ECO:0000313" key="2">
    <source>
        <dbReference type="Proteomes" id="UP001151760"/>
    </source>
</evidence>
<gene>
    <name evidence="1" type="ORF">Tco_0774322</name>
</gene>
<sequence>MKDGIGTHNPWKTVLDVTLPYLFSRLIAVNRFRTSIDNENGVSHINDDCGNSNEMYDNVEDAIGDNDQEILQTLLEDSQKPAF</sequence>
<organism evidence="1 2">
    <name type="scientific">Tanacetum coccineum</name>
    <dbReference type="NCBI Taxonomy" id="301880"/>
    <lineage>
        <taxon>Eukaryota</taxon>
        <taxon>Viridiplantae</taxon>
        <taxon>Streptophyta</taxon>
        <taxon>Embryophyta</taxon>
        <taxon>Tracheophyta</taxon>
        <taxon>Spermatophyta</taxon>
        <taxon>Magnoliopsida</taxon>
        <taxon>eudicotyledons</taxon>
        <taxon>Gunneridae</taxon>
        <taxon>Pentapetalae</taxon>
        <taxon>asterids</taxon>
        <taxon>campanulids</taxon>
        <taxon>Asterales</taxon>
        <taxon>Asteraceae</taxon>
        <taxon>Asteroideae</taxon>
        <taxon>Anthemideae</taxon>
        <taxon>Anthemidinae</taxon>
        <taxon>Tanacetum</taxon>
    </lineage>
</organism>
<name>A0ABQ4ZQW1_9ASTR</name>
<comment type="caution">
    <text evidence="1">The sequence shown here is derived from an EMBL/GenBank/DDBJ whole genome shotgun (WGS) entry which is preliminary data.</text>
</comment>
<reference evidence="1" key="2">
    <citation type="submission" date="2022-01" db="EMBL/GenBank/DDBJ databases">
        <authorList>
            <person name="Yamashiro T."/>
            <person name="Shiraishi A."/>
            <person name="Satake H."/>
            <person name="Nakayama K."/>
        </authorList>
    </citation>
    <scope>NUCLEOTIDE SEQUENCE</scope>
</reference>
<dbReference type="EMBL" id="BQNB010011525">
    <property type="protein sequence ID" value="GJS91686.1"/>
    <property type="molecule type" value="Genomic_DNA"/>
</dbReference>
<dbReference type="Proteomes" id="UP001151760">
    <property type="component" value="Unassembled WGS sequence"/>
</dbReference>
<protein>
    <submittedName>
        <fullName evidence="1">Uncharacterized protein</fullName>
    </submittedName>
</protein>
<keyword evidence="2" id="KW-1185">Reference proteome</keyword>
<reference evidence="1" key="1">
    <citation type="journal article" date="2022" name="Int. J. Mol. Sci.">
        <title>Draft Genome of Tanacetum Coccineum: Genomic Comparison of Closely Related Tanacetum-Family Plants.</title>
        <authorList>
            <person name="Yamashiro T."/>
            <person name="Shiraishi A."/>
            <person name="Nakayama K."/>
            <person name="Satake H."/>
        </authorList>
    </citation>
    <scope>NUCLEOTIDE SEQUENCE</scope>
</reference>
<evidence type="ECO:0000313" key="1">
    <source>
        <dbReference type="EMBL" id="GJS91686.1"/>
    </source>
</evidence>
<proteinExistence type="predicted"/>
<accession>A0ABQ4ZQW1</accession>